<evidence type="ECO:0000256" key="1">
    <source>
        <dbReference type="SAM" id="MobiDB-lite"/>
    </source>
</evidence>
<feature type="compositionally biased region" description="Basic and acidic residues" evidence="1">
    <location>
        <begin position="1"/>
        <end position="14"/>
    </location>
</feature>
<protein>
    <submittedName>
        <fullName evidence="2">Uncharacterized protein</fullName>
    </submittedName>
</protein>
<reference evidence="2" key="2">
    <citation type="journal article" date="2015" name="Data Brief">
        <title>Shoot transcriptome of the giant reed, Arundo donax.</title>
        <authorList>
            <person name="Barrero R.A."/>
            <person name="Guerrero F.D."/>
            <person name="Moolhuijzen P."/>
            <person name="Goolsby J.A."/>
            <person name="Tidwell J."/>
            <person name="Bellgard S.E."/>
            <person name="Bellgard M.I."/>
        </authorList>
    </citation>
    <scope>NUCLEOTIDE SEQUENCE</scope>
    <source>
        <tissue evidence="2">Shoot tissue taken approximately 20 cm above the soil surface</tissue>
    </source>
</reference>
<feature type="region of interest" description="Disordered" evidence="1">
    <location>
        <begin position="1"/>
        <end position="22"/>
    </location>
</feature>
<dbReference type="Pfam" id="PF05340">
    <property type="entry name" value="DUF740"/>
    <property type="match status" value="1"/>
</dbReference>
<name>A0A0A9HK51_ARUDO</name>
<sequence>MRRDQEHVPLERNRSARYSPGRAADNGMLRFYLTPMRSGSARRGGGGLPSKAGPGRPLASQSFARSVLRMY</sequence>
<feature type="region of interest" description="Disordered" evidence="1">
    <location>
        <begin position="37"/>
        <end position="71"/>
    </location>
</feature>
<dbReference type="AlphaFoldDB" id="A0A0A9HK51"/>
<proteinExistence type="predicted"/>
<organism evidence="2">
    <name type="scientific">Arundo donax</name>
    <name type="common">Giant reed</name>
    <name type="synonym">Donax arundinaceus</name>
    <dbReference type="NCBI Taxonomy" id="35708"/>
    <lineage>
        <taxon>Eukaryota</taxon>
        <taxon>Viridiplantae</taxon>
        <taxon>Streptophyta</taxon>
        <taxon>Embryophyta</taxon>
        <taxon>Tracheophyta</taxon>
        <taxon>Spermatophyta</taxon>
        <taxon>Magnoliopsida</taxon>
        <taxon>Liliopsida</taxon>
        <taxon>Poales</taxon>
        <taxon>Poaceae</taxon>
        <taxon>PACMAD clade</taxon>
        <taxon>Arundinoideae</taxon>
        <taxon>Arundineae</taxon>
        <taxon>Arundo</taxon>
    </lineage>
</organism>
<dbReference type="EMBL" id="GBRH01162655">
    <property type="protein sequence ID" value="JAE35241.1"/>
    <property type="molecule type" value="Transcribed_RNA"/>
</dbReference>
<dbReference type="PANTHER" id="PTHR31659">
    <property type="entry name" value="PROTEIN: UPF0503-LIKE PROTEIN, PUTATIVE (DUF740)-RELATED"/>
    <property type="match status" value="1"/>
</dbReference>
<dbReference type="InterPro" id="IPR008004">
    <property type="entry name" value="OCTOPUS-like"/>
</dbReference>
<reference evidence="2" key="1">
    <citation type="submission" date="2014-09" db="EMBL/GenBank/DDBJ databases">
        <authorList>
            <person name="Magalhaes I.L.F."/>
            <person name="Oliveira U."/>
            <person name="Santos F.R."/>
            <person name="Vidigal T.H.D.A."/>
            <person name="Brescovit A.D."/>
            <person name="Santos A.J."/>
        </authorList>
    </citation>
    <scope>NUCLEOTIDE SEQUENCE</scope>
    <source>
        <tissue evidence="2">Shoot tissue taken approximately 20 cm above the soil surface</tissue>
    </source>
</reference>
<evidence type="ECO:0000313" key="2">
    <source>
        <dbReference type="EMBL" id="JAE35241.1"/>
    </source>
</evidence>
<accession>A0A0A9HK51</accession>
<dbReference type="PANTHER" id="PTHR31659:SF39">
    <property type="entry name" value="OS01G0852400 PROTEIN"/>
    <property type="match status" value="1"/>
</dbReference>